<evidence type="ECO:0000256" key="4">
    <source>
        <dbReference type="SAM" id="MobiDB-lite"/>
    </source>
</evidence>
<reference evidence="8" key="1">
    <citation type="journal article" date="2023" name="Commun. Biol.">
        <title>Genome analysis of Parmales, the sister group of diatoms, reveals the evolutionary specialization of diatoms from phago-mixotrophs to photoautotrophs.</title>
        <authorList>
            <person name="Ban H."/>
            <person name="Sato S."/>
            <person name="Yoshikawa S."/>
            <person name="Yamada K."/>
            <person name="Nakamura Y."/>
            <person name="Ichinomiya M."/>
            <person name="Sato N."/>
            <person name="Blanc-Mathieu R."/>
            <person name="Endo H."/>
            <person name="Kuwata A."/>
            <person name="Ogata H."/>
        </authorList>
    </citation>
    <scope>NUCLEOTIDE SEQUENCE [LARGE SCALE GENOMIC DNA]</scope>
    <source>
        <strain evidence="8">NIES 3700</strain>
    </source>
</reference>
<accession>A0A9W7L073</accession>
<dbReference type="InterPro" id="IPR029052">
    <property type="entry name" value="Metallo-depent_PP-like"/>
</dbReference>
<dbReference type="GO" id="GO:0016787">
    <property type="term" value="F:hydrolase activity"/>
    <property type="evidence" value="ECO:0007669"/>
    <property type="project" value="UniProtKB-KW"/>
</dbReference>
<dbReference type="Gene3D" id="3.60.21.10">
    <property type="match status" value="1"/>
</dbReference>
<dbReference type="EMBL" id="BRXW01000299">
    <property type="protein sequence ID" value="GMI17630.1"/>
    <property type="molecule type" value="Genomic_DNA"/>
</dbReference>
<evidence type="ECO:0000256" key="1">
    <source>
        <dbReference type="ARBA" id="ARBA00006654"/>
    </source>
</evidence>
<dbReference type="SUPFAM" id="SSF56300">
    <property type="entry name" value="Metallo-dependent phosphatases"/>
    <property type="match status" value="1"/>
</dbReference>
<comment type="caution">
    <text evidence="7">The sequence shown here is derived from an EMBL/GenBank/DDBJ whole genome shotgun (WGS) entry which is preliminary data.</text>
</comment>
<evidence type="ECO:0000313" key="7">
    <source>
        <dbReference type="EMBL" id="GMI17630.1"/>
    </source>
</evidence>
<dbReference type="GO" id="GO:0000166">
    <property type="term" value="F:nucleotide binding"/>
    <property type="evidence" value="ECO:0007669"/>
    <property type="project" value="UniProtKB-KW"/>
</dbReference>
<evidence type="ECO:0008006" key="9">
    <source>
        <dbReference type="Google" id="ProtNLM"/>
    </source>
</evidence>
<gene>
    <name evidence="7" type="ORF">TrLO_g4451</name>
</gene>
<dbReference type="InterPro" id="IPR036907">
    <property type="entry name" value="5'-Nucleotdase_C_sf"/>
</dbReference>
<keyword evidence="3" id="KW-0547">Nucleotide-binding</keyword>
<dbReference type="InterPro" id="IPR004843">
    <property type="entry name" value="Calcineurin-like_PHP"/>
</dbReference>
<dbReference type="SUPFAM" id="SSF55816">
    <property type="entry name" value="5'-nucleotidase (syn. UDP-sugar hydrolase), C-terminal domain"/>
    <property type="match status" value="1"/>
</dbReference>
<dbReference type="PANTHER" id="PTHR11575">
    <property type="entry name" value="5'-NUCLEOTIDASE-RELATED"/>
    <property type="match status" value="1"/>
</dbReference>
<feature type="domain" description="5'-Nucleotidase C-terminal" evidence="6">
    <location>
        <begin position="361"/>
        <end position="518"/>
    </location>
</feature>
<feature type="compositionally biased region" description="Gly residues" evidence="4">
    <location>
        <begin position="580"/>
        <end position="590"/>
    </location>
</feature>
<dbReference type="OrthoDB" id="10252235at2759"/>
<keyword evidence="8" id="KW-1185">Reference proteome</keyword>
<organism evidence="7 8">
    <name type="scientific">Triparma laevis f. longispina</name>
    <dbReference type="NCBI Taxonomy" id="1714387"/>
    <lineage>
        <taxon>Eukaryota</taxon>
        <taxon>Sar</taxon>
        <taxon>Stramenopiles</taxon>
        <taxon>Ochrophyta</taxon>
        <taxon>Bolidophyceae</taxon>
        <taxon>Parmales</taxon>
        <taxon>Triparmaceae</taxon>
        <taxon>Triparma</taxon>
    </lineage>
</organism>
<dbReference type="AlphaFoldDB" id="A0A9W7L073"/>
<sequence>MSSALKMALEKIEATHDADTSGYMEGVSRLLTDITKALLTHKPESPEEFVRDMMKRRIKNSGGNSHEGEKASSIEIVHFNDVYNIEGRSQSPQGGAARFVSKVKEIYEEVESASGTQPLVLFSGDAFNPSLMSTITKGKQMVPVLNSSKIDVACMGNHDFDFGIENLISLTRNCEFPWLISNVVYKPTGRPLAEGKTSFVKVIGGRRIGFVGLVEKEWMATLSTIDEEDIIYEDFVSCAKRLSKVLRDHDECDAVIALTHMRVPNDAKLAEEAGECIDLICAGHDHHYDVKPVGKHGIYVLKSGTDFRDMTRVKMEFGDNGSVKVAGTERVVIDESVPEDEEIKEVVSQYLGVLGAEMEKKIGHTNVELEGRFSKVRTQETNLGNFVTDIMRRGTSSDIALLNSGTLRADSIIPAGDLLMKDMVAILPMVDELCVLEMSGDQLIEALENGVSQYPRLEGRFPQISGVSFVYDAALEPMSRVVRSSVQVHGSPITSSQLFSVCVKAYLAKGKDGYDVFAKCKVLIDEENAPVLPALVRNTFTELSVLNGFKHTPSKMRKGSVLKSAKKWRSKTFHATPVKGRGGSGGGGEGGGEERKVDSPGPLPAPASPEGGGGVGKTGGGLSFGISPQMESRIVCLNPASIDF</sequence>
<comment type="similarity">
    <text evidence="1 3">Belongs to the 5'-nucleotidase family.</text>
</comment>
<dbReference type="PANTHER" id="PTHR11575:SF48">
    <property type="entry name" value="5'-NUCLEOTIDASE"/>
    <property type="match status" value="1"/>
</dbReference>
<dbReference type="Pfam" id="PF02872">
    <property type="entry name" value="5_nucleotid_C"/>
    <property type="match status" value="1"/>
</dbReference>
<dbReference type="InterPro" id="IPR006179">
    <property type="entry name" value="5_nucleotidase/apyrase"/>
</dbReference>
<evidence type="ECO:0000313" key="8">
    <source>
        <dbReference type="Proteomes" id="UP001165122"/>
    </source>
</evidence>
<dbReference type="GO" id="GO:0009166">
    <property type="term" value="P:nucleotide catabolic process"/>
    <property type="evidence" value="ECO:0007669"/>
    <property type="project" value="InterPro"/>
</dbReference>
<dbReference type="InterPro" id="IPR008334">
    <property type="entry name" value="5'-Nucleotdase_C"/>
</dbReference>
<dbReference type="PRINTS" id="PR01607">
    <property type="entry name" value="APYRASEFAMLY"/>
</dbReference>
<evidence type="ECO:0000259" key="5">
    <source>
        <dbReference type="Pfam" id="PF00149"/>
    </source>
</evidence>
<feature type="region of interest" description="Disordered" evidence="4">
    <location>
        <begin position="573"/>
        <end position="626"/>
    </location>
</feature>
<feature type="compositionally biased region" description="Gly residues" evidence="4">
    <location>
        <begin position="610"/>
        <end position="623"/>
    </location>
</feature>
<dbReference type="Proteomes" id="UP001165122">
    <property type="component" value="Unassembled WGS sequence"/>
</dbReference>
<feature type="domain" description="Calcineurin-like phosphoesterase" evidence="5">
    <location>
        <begin position="76"/>
        <end position="288"/>
    </location>
</feature>
<evidence type="ECO:0000256" key="2">
    <source>
        <dbReference type="ARBA" id="ARBA00022729"/>
    </source>
</evidence>
<name>A0A9W7L073_9STRA</name>
<keyword evidence="3" id="KW-0378">Hydrolase</keyword>
<evidence type="ECO:0000256" key="3">
    <source>
        <dbReference type="RuleBase" id="RU362119"/>
    </source>
</evidence>
<evidence type="ECO:0000259" key="6">
    <source>
        <dbReference type="Pfam" id="PF02872"/>
    </source>
</evidence>
<dbReference type="Pfam" id="PF00149">
    <property type="entry name" value="Metallophos"/>
    <property type="match status" value="1"/>
</dbReference>
<protein>
    <recommendedName>
        <fullName evidence="9">5'-nucleotidase</fullName>
    </recommendedName>
</protein>
<keyword evidence="2" id="KW-0732">Signal</keyword>
<proteinExistence type="inferred from homology"/>
<dbReference type="Gene3D" id="3.90.780.10">
    <property type="entry name" value="5'-Nucleotidase, C-terminal domain"/>
    <property type="match status" value="1"/>
</dbReference>